<evidence type="ECO:0000259" key="1">
    <source>
        <dbReference type="Pfam" id="PF01433"/>
    </source>
</evidence>
<dbReference type="GO" id="GO:0008270">
    <property type="term" value="F:zinc ion binding"/>
    <property type="evidence" value="ECO:0007669"/>
    <property type="project" value="InterPro"/>
</dbReference>
<dbReference type="GO" id="GO:0005737">
    <property type="term" value="C:cytoplasm"/>
    <property type="evidence" value="ECO:0007669"/>
    <property type="project" value="TreeGrafter"/>
</dbReference>
<comment type="caution">
    <text evidence="2">The sequence shown here is derived from an EMBL/GenBank/DDBJ whole genome shotgun (WGS) entry which is preliminary data.</text>
</comment>
<dbReference type="PANTHER" id="PTHR11533:SF174">
    <property type="entry name" value="PUROMYCIN-SENSITIVE AMINOPEPTIDASE-RELATED"/>
    <property type="match status" value="1"/>
</dbReference>
<dbReference type="InterPro" id="IPR014782">
    <property type="entry name" value="Peptidase_M1_dom"/>
</dbReference>
<dbReference type="InterPro" id="IPR050344">
    <property type="entry name" value="Peptidase_M1_aminopeptidases"/>
</dbReference>
<proteinExistence type="predicted"/>
<organism evidence="2 3">
    <name type="scientific">Candidatus Schekmanbacteria bacterium RBG_13_48_7</name>
    <dbReference type="NCBI Taxonomy" id="1817878"/>
    <lineage>
        <taxon>Bacteria</taxon>
        <taxon>Candidatus Schekmaniibacteriota</taxon>
    </lineage>
</organism>
<name>A0A1F7RW49_9BACT</name>
<evidence type="ECO:0000313" key="3">
    <source>
        <dbReference type="Proteomes" id="UP000179266"/>
    </source>
</evidence>
<dbReference type="Gene3D" id="1.10.390.10">
    <property type="entry name" value="Neutral Protease Domain 2"/>
    <property type="match status" value="1"/>
</dbReference>
<accession>A0A1F7RW49</accession>
<sequence length="870" mass="101609">MSFRKLVFCISLLFIFSFFSYGTLWCQEKIESKYANLLQEEDKDSLTIYLKDLKEKLESDKSGYTLQSFMDEGDTQIESAMYQSIFSAYSIDVVEKRAEKPDKIRVHVPEIAYMENGQIVTYLMLTLEYSDFSISENWKLNTDKTDGRWKIKNKVLTQLSEPLFKPTTRKSDVYRFQHFKFNDDQITLEFENGYIAPIFARNKKIGMVITGNGKITFDPPDLTETYQLKRFTKKSRMEEPVGEVKLTLSPERFDAVFEGLQLESTQDSSIQEKLQNIHEDRLSFFKLTDKYIEIPKKPETVILEFLTEPYGWLCYEFDPDEIKEVALFREKKYSISTYRDMEVWCQYHSATDRQTKSPLQLELEQKIDLDILKMESNVTIDKKNGMDCSSVISYAALYNDLSSTKFTFSSSMKIKSIRDHQNRNLLFYKDGGTVMVCFADTPPRKKIQTLTVEYSADNFTEQMTQGTYYVNLSWYPSWRFFDQYYFDFTIRVPKPYIALSNGYSDRQWEDEEYNVSHWTSSQKIAFPVIMYGRYVVKKDLADGIPIYLYATQDNMTHMQPILEQAREAVRFYNRLFGRYPYEQLSLVESLFHGFGAQAPTTIIYVGSVNFMSLAERASYFITTIQGRGTVSHEVSHQWWGSMVRPISDYEYWWVESLAQFSESLFLQAAGGNDAFKSELFQWKSIGESADKAGPLQFGYRFGSEDGQGLIYYKGPYVFQMLRMMFGSDMMANYLKNIVAAFHDQGAISTRILEMLAEKTFGTKLDWFFDEWVRGNGIPTYYWDYKISPKGNKFKVEVTVNQKVFAGKDELKGVFFKMPVPLRIYFDGGDGVDRNLNITKDKQQFTFIVPEKPKKVTLNEYEAVFCKIEKL</sequence>
<dbReference type="SUPFAM" id="SSF55486">
    <property type="entry name" value="Metalloproteases ('zincins'), catalytic domain"/>
    <property type="match status" value="1"/>
</dbReference>
<dbReference type="InterPro" id="IPR027268">
    <property type="entry name" value="Peptidase_M4/M1_CTD_sf"/>
</dbReference>
<dbReference type="AlphaFoldDB" id="A0A1F7RW49"/>
<dbReference type="GO" id="GO:0016020">
    <property type="term" value="C:membrane"/>
    <property type="evidence" value="ECO:0007669"/>
    <property type="project" value="TreeGrafter"/>
</dbReference>
<dbReference type="SUPFAM" id="SSF63737">
    <property type="entry name" value="Leukotriene A4 hydrolase N-terminal domain"/>
    <property type="match status" value="1"/>
</dbReference>
<dbReference type="GO" id="GO:0043171">
    <property type="term" value="P:peptide catabolic process"/>
    <property type="evidence" value="ECO:0007669"/>
    <property type="project" value="TreeGrafter"/>
</dbReference>
<dbReference type="GO" id="GO:0005615">
    <property type="term" value="C:extracellular space"/>
    <property type="evidence" value="ECO:0007669"/>
    <property type="project" value="TreeGrafter"/>
</dbReference>
<protein>
    <recommendedName>
        <fullName evidence="1">Peptidase M1 membrane alanine aminopeptidase domain-containing protein</fullName>
    </recommendedName>
</protein>
<dbReference type="GO" id="GO:0070006">
    <property type="term" value="F:metalloaminopeptidase activity"/>
    <property type="evidence" value="ECO:0007669"/>
    <property type="project" value="TreeGrafter"/>
</dbReference>
<reference evidence="2 3" key="1">
    <citation type="journal article" date="2016" name="Nat. Commun.">
        <title>Thousands of microbial genomes shed light on interconnected biogeochemical processes in an aquifer system.</title>
        <authorList>
            <person name="Anantharaman K."/>
            <person name="Brown C.T."/>
            <person name="Hug L.A."/>
            <person name="Sharon I."/>
            <person name="Castelle C.J."/>
            <person name="Probst A.J."/>
            <person name="Thomas B.C."/>
            <person name="Singh A."/>
            <person name="Wilkins M.J."/>
            <person name="Karaoz U."/>
            <person name="Brodie E.L."/>
            <person name="Williams K.H."/>
            <person name="Hubbard S.S."/>
            <person name="Banfield J.F."/>
        </authorList>
    </citation>
    <scope>NUCLEOTIDE SEQUENCE [LARGE SCALE GENOMIC DNA]</scope>
</reference>
<dbReference type="GO" id="GO:0042277">
    <property type="term" value="F:peptide binding"/>
    <property type="evidence" value="ECO:0007669"/>
    <property type="project" value="TreeGrafter"/>
</dbReference>
<feature type="domain" description="Peptidase M1 membrane alanine aminopeptidase" evidence="1">
    <location>
        <begin position="562"/>
        <end position="771"/>
    </location>
</feature>
<dbReference type="EMBL" id="MGDD01000196">
    <property type="protein sequence ID" value="OGL45077.1"/>
    <property type="molecule type" value="Genomic_DNA"/>
</dbReference>
<dbReference type="PANTHER" id="PTHR11533">
    <property type="entry name" value="PROTEASE M1 ZINC METALLOPROTEASE"/>
    <property type="match status" value="1"/>
</dbReference>
<gene>
    <name evidence="2" type="ORF">A2161_18955</name>
</gene>
<dbReference type="Pfam" id="PF01433">
    <property type="entry name" value="Peptidase_M1"/>
    <property type="match status" value="1"/>
</dbReference>
<dbReference type="Proteomes" id="UP000179266">
    <property type="component" value="Unassembled WGS sequence"/>
</dbReference>
<dbReference type="InterPro" id="IPR042097">
    <property type="entry name" value="Aminopeptidase_N-like_N_sf"/>
</dbReference>
<evidence type="ECO:0000313" key="2">
    <source>
        <dbReference type="EMBL" id="OGL45077.1"/>
    </source>
</evidence>